<reference evidence="3 4" key="1">
    <citation type="journal article" date="2014" name="Environ. Microbiol.">
        <title>Halorhabdus tiamatea: proteogenomics and glycosidase activity measurements identify the first cultivated euryarchaeon from a deep-sea anoxic brine lake as potential polysaccharide degrader.</title>
        <authorList>
            <person name="Werner J."/>
            <person name="Ferrer M."/>
            <person name="Michel G."/>
            <person name="Mann A.J."/>
            <person name="Huang S."/>
            <person name="Juarez S."/>
            <person name="Ciordia S."/>
            <person name="Albar J.P."/>
            <person name="Alcaide M."/>
            <person name="La Cono V."/>
            <person name="Yakimov M.M."/>
            <person name="Antunes A."/>
            <person name="Taborda M."/>
            <person name="Da Costa M.S."/>
            <person name="Amann R.I."/>
            <person name="Gloeckner F.O."/>
            <person name="Golyshina O.V."/>
            <person name="Golyshin P.N."/>
            <person name="Teeling H."/>
        </authorList>
    </citation>
    <scope>NUCLEOTIDE SEQUENCE [LARGE SCALE GENOMIC DNA]</scope>
    <source>
        <strain evidence="4">SARL4B</strain>
    </source>
</reference>
<dbReference type="InterPro" id="IPR036388">
    <property type="entry name" value="WH-like_DNA-bd_sf"/>
</dbReference>
<sequence length="108" mass="12044">MPINIRRFEESPPEDLRASGRTNAEEILSFLASSPDQAYTPKEIHEATEVKRGSVGVVLSRLEERGLLRHRGDYWAIAADADVEKTLSSMSTARAASERLGVEDTDEW</sequence>
<keyword evidence="4" id="KW-1185">Reference proteome</keyword>
<dbReference type="PATRIC" id="fig|1033806.12.peg.1097"/>
<feature type="region of interest" description="Disordered" evidence="1">
    <location>
        <begin position="89"/>
        <end position="108"/>
    </location>
</feature>
<evidence type="ECO:0000313" key="3">
    <source>
        <dbReference type="EMBL" id="CCQ33243.1"/>
    </source>
</evidence>
<gene>
    <name evidence="3" type="ORF">HTIA_1105</name>
</gene>
<evidence type="ECO:0000256" key="1">
    <source>
        <dbReference type="SAM" id="MobiDB-lite"/>
    </source>
</evidence>
<dbReference type="GeneID" id="23800337"/>
<dbReference type="GO" id="GO:0003700">
    <property type="term" value="F:DNA-binding transcription factor activity"/>
    <property type="evidence" value="ECO:0007669"/>
    <property type="project" value="InterPro"/>
</dbReference>
<dbReference type="HOGENOM" id="CLU_142662_1_0_2"/>
<dbReference type="KEGG" id="hti:HTIA_1105"/>
<proteinExistence type="predicted"/>
<name>F7PQB4_9EURY</name>
<feature type="domain" description="HTH marR-type" evidence="2">
    <location>
        <begin position="27"/>
        <end position="72"/>
    </location>
</feature>
<accession>F7PQB4</accession>
<protein>
    <recommendedName>
        <fullName evidence="2">HTH marR-type domain-containing protein</fullName>
    </recommendedName>
</protein>
<dbReference type="InterPro" id="IPR036390">
    <property type="entry name" value="WH_DNA-bd_sf"/>
</dbReference>
<dbReference type="OrthoDB" id="195563at2157"/>
<organism evidence="3 4">
    <name type="scientific">Halorhabdus tiamatea SARL4B</name>
    <dbReference type="NCBI Taxonomy" id="1033806"/>
    <lineage>
        <taxon>Archaea</taxon>
        <taxon>Methanobacteriati</taxon>
        <taxon>Methanobacteriota</taxon>
        <taxon>Stenosarchaea group</taxon>
        <taxon>Halobacteria</taxon>
        <taxon>Halobacteriales</taxon>
        <taxon>Haloarculaceae</taxon>
        <taxon>Halorhabdus</taxon>
    </lineage>
</organism>
<dbReference type="Pfam" id="PF12802">
    <property type="entry name" value="MarR_2"/>
    <property type="match status" value="1"/>
</dbReference>
<evidence type="ECO:0000313" key="4">
    <source>
        <dbReference type="Proteomes" id="UP000015381"/>
    </source>
</evidence>
<dbReference type="AlphaFoldDB" id="F7PQB4"/>
<dbReference type="RefSeq" id="WP_008528326.1">
    <property type="nucleotide sequence ID" value="NC_021921.1"/>
</dbReference>
<dbReference type="SUPFAM" id="SSF46785">
    <property type="entry name" value="Winged helix' DNA-binding domain"/>
    <property type="match status" value="1"/>
</dbReference>
<dbReference type="Proteomes" id="UP000015381">
    <property type="component" value="Chromosome I"/>
</dbReference>
<dbReference type="InterPro" id="IPR000835">
    <property type="entry name" value="HTH_MarR-typ"/>
</dbReference>
<dbReference type="Gene3D" id="1.10.10.10">
    <property type="entry name" value="Winged helix-like DNA-binding domain superfamily/Winged helix DNA-binding domain"/>
    <property type="match status" value="1"/>
</dbReference>
<evidence type="ECO:0000259" key="2">
    <source>
        <dbReference type="Pfam" id="PF12802"/>
    </source>
</evidence>
<dbReference type="EMBL" id="HF571520">
    <property type="protein sequence ID" value="CCQ33243.1"/>
    <property type="molecule type" value="Genomic_DNA"/>
</dbReference>